<dbReference type="OrthoDB" id="408788at2759"/>
<evidence type="ECO:0000256" key="6">
    <source>
        <dbReference type="ARBA" id="ARBA00022694"/>
    </source>
</evidence>
<dbReference type="FunCoup" id="A5DMP3">
    <property type="interactions" value="1106"/>
</dbReference>
<dbReference type="SUPFAM" id="SSF53335">
    <property type="entry name" value="S-adenosyl-L-methionine-dependent methyltransferases"/>
    <property type="match status" value="1"/>
</dbReference>
<dbReference type="AlphaFoldDB" id="A5DMP3"/>
<dbReference type="HAMAP" id="MF_03152">
    <property type="entry name" value="TRM5"/>
    <property type="match status" value="1"/>
</dbReference>
<dbReference type="KEGG" id="pgu:PGUG_04544"/>
<name>A5DMP3_PICGU</name>
<keyword evidence="4 10" id="KW-0808">Transferase</keyword>
<dbReference type="GO" id="GO:0005759">
    <property type="term" value="C:mitochondrial matrix"/>
    <property type="evidence" value="ECO:0007669"/>
    <property type="project" value="UniProtKB-SubCell"/>
</dbReference>
<dbReference type="InterPro" id="IPR056743">
    <property type="entry name" value="TRM5-TYW2-like_MTfase"/>
</dbReference>
<feature type="binding site" evidence="10">
    <location>
        <begin position="279"/>
        <end position="280"/>
    </location>
    <ligand>
        <name>S-adenosyl-L-methionine</name>
        <dbReference type="ChEBI" id="CHEBI:59789"/>
    </ligand>
</feature>
<dbReference type="GO" id="GO:0052906">
    <property type="term" value="F:tRNA (guanine(37)-N1)-methyltransferase activity"/>
    <property type="evidence" value="ECO:0007669"/>
    <property type="project" value="UniProtKB-UniRule"/>
</dbReference>
<dbReference type="PANTHER" id="PTHR23245:SF36">
    <property type="entry name" value="TRNA (GUANINE(37)-N1)-METHYLTRANSFERASE"/>
    <property type="match status" value="1"/>
</dbReference>
<keyword evidence="5 10" id="KW-0949">S-adenosyl-L-methionine</keyword>
<dbReference type="EC" id="2.1.1.228" evidence="10"/>
<dbReference type="Pfam" id="PF25133">
    <property type="entry name" value="TYW2_N_2"/>
    <property type="match status" value="1"/>
</dbReference>
<dbReference type="STRING" id="294746.A5DMP3"/>
<dbReference type="EMBL" id="CH408159">
    <property type="protein sequence ID" value="EDK40446.2"/>
    <property type="molecule type" value="Genomic_DNA"/>
</dbReference>
<keyword evidence="8 10" id="KW-0539">Nucleus</keyword>
<dbReference type="InterPro" id="IPR025792">
    <property type="entry name" value="tRNA_Gua_MeTrfase_euk"/>
</dbReference>
<dbReference type="VEuPathDB" id="FungiDB:PGUG_04544"/>
<keyword evidence="2 10" id="KW-0963">Cytoplasm</keyword>
<dbReference type="InParanoid" id="A5DMP3"/>
<comment type="similarity">
    <text evidence="1">Belongs to the class I-like SAM-binding methyltransferase superfamily. TRM5/TYW2 family.</text>
</comment>
<feature type="binding site" evidence="10">
    <location>
        <position position="370"/>
    </location>
    <ligand>
        <name>S-adenosyl-L-methionine</name>
        <dbReference type="ChEBI" id="CHEBI:59789"/>
    </ligand>
</feature>
<evidence type="ECO:0000256" key="7">
    <source>
        <dbReference type="ARBA" id="ARBA00023128"/>
    </source>
</evidence>
<keyword evidence="6 10" id="KW-0819">tRNA processing</keyword>
<dbReference type="InterPro" id="IPR030382">
    <property type="entry name" value="MeTrfase_TRM5/TYW2"/>
</dbReference>
<comment type="similarity">
    <text evidence="10">Belongs to the TRM5 / TYW2 family.</text>
</comment>
<dbReference type="eggNOG" id="KOG2078">
    <property type="taxonomic scope" value="Eukaryota"/>
</dbReference>
<evidence type="ECO:0000256" key="9">
    <source>
        <dbReference type="ARBA" id="ARBA00047783"/>
    </source>
</evidence>
<organism evidence="12 13">
    <name type="scientific">Meyerozyma guilliermondii (strain ATCC 6260 / CBS 566 / DSM 6381 / JCM 1539 / NBRC 10279 / NRRL Y-324)</name>
    <name type="common">Yeast</name>
    <name type="synonym">Candida guilliermondii</name>
    <dbReference type="NCBI Taxonomy" id="294746"/>
    <lineage>
        <taxon>Eukaryota</taxon>
        <taxon>Fungi</taxon>
        <taxon>Dikarya</taxon>
        <taxon>Ascomycota</taxon>
        <taxon>Saccharomycotina</taxon>
        <taxon>Pichiomycetes</taxon>
        <taxon>Debaryomycetaceae</taxon>
        <taxon>Meyerozyma</taxon>
    </lineage>
</organism>
<dbReference type="Proteomes" id="UP000001997">
    <property type="component" value="Unassembled WGS sequence"/>
</dbReference>
<evidence type="ECO:0000256" key="10">
    <source>
        <dbReference type="HAMAP-Rule" id="MF_03152"/>
    </source>
</evidence>
<dbReference type="GeneID" id="5125745"/>
<dbReference type="HOGENOM" id="CLU_022610_2_3_1"/>
<accession>A5DMP3</accession>
<evidence type="ECO:0000256" key="4">
    <source>
        <dbReference type="ARBA" id="ARBA00022679"/>
    </source>
</evidence>
<evidence type="ECO:0000259" key="11">
    <source>
        <dbReference type="PROSITE" id="PS51684"/>
    </source>
</evidence>
<dbReference type="FunFam" id="3.30.300.110:FF:000001">
    <property type="entry name" value="tRNA (guanine(37)-N1)-methyltransferase"/>
    <property type="match status" value="1"/>
</dbReference>
<dbReference type="Gene3D" id="3.40.50.150">
    <property type="entry name" value="Vaccinia Virus protein VP39"/>
    <property type="match status" value="1"/>
</dbReference>
<dbReference type="PANTHER" id="PTHR23245">
    <property type="entry name" value="TRNA METHYLTRANSFERASE"/>
    <property type="match status" value="1"/>
</dbReference>
<dbReference type="GO" id="GO:0070901">
    <property type="term" value="P:mitochondrial tRNA methylation"/>
    <property type="evidence" value="ECO:0007669"/>
    <property type="project" value="EnsemblFungi"/>
</dbReference>
<evidence type="ECO:0000256" key="2">
    <source>
        <dbReference type="ARBA" id="ARBA00022490"/>
    </source>
</evidence>
<dbReference type="Pfam" id="PF02475">
    <property type="entry name" value="TRM5-TYW2_MTfase"/>
    <property type="match status" value="1"/>
</dbReference>
<gene>
    <name evidence="10" type="primary">TRM5</name>
    <name evidence="12" type="ORF">PGUG_04544</name>
</gene>
<dbReference type="PROSITE" id="PS51684">
    <property type="entry name" value="SAM_MT_TRM5_TYW2"/>
    <property type="match status" value="1"/>
</dbReference>
<proteinExistence type="inferred from homology"/>
<dbReference type="GO" id="GO:0005634">
    <property type="term" value="C:nucleus"/>
    <property type="evidence" value="ECO:0007669"/>
    <property type="project" value="UniProtKB-SubCell"/>
</dbReference>
<dbReference type="OMA" id="VGSHSQF"/>
<evidence type="ECO:0000313" key="13">
    <source>
        <dbReference type="Proteomes" id="UP000001997"/>
    </source>
</evidence>
<comment type="function">
    <text evidence="10">Specifically methylates the N1 position of guanosine-37 in various cytoplasmic and mitochondrial tRNAs. Methylation is not dependent on the nature of the nucleoside 5' of the target nucleoside. This is the first step in the biosynthesis of wybutosine (yW), a modified base adjacent to the anticodon of tRNAs and required for accurate decoding.</text>
</comment>
<comment type="subunit">
    <text evidence="10">Monomer.</text>
</comment>
<evidence type="ECO:0000256" key="1">
    <source>
        <dbReference type="ARBA" id="ARBA00009775"/>
    </source>
</evidence>
<dbReference type="GO" id="GO:0002939">
    <property type="term" value="P:tRNA N1-guanine methylation"/>
    <property type="evidence" value="ECO:0007669"/>
    <property type="project" value="EnsemblFungi"/>
</dbReference>
<comment type="subcellular location">
    <subcellularLocation>
        <location evidence="10">Mitochondrion matrix</location>
    </subcellularLocation>
    <subcellularLocation>
        <location evidence="10">Nucleus</location>
    </subcellularLocation>
    <subcellularLocation>
        <location evidence="10">Cytoplasm</location>
    </subcellularLocation>
    <text evidence="10">Predominantly in the mitochondria and in the nucleus.</text>
</comment>
<keyword evidence="3 10" id="KW-0489">Methyltransferase</keyword>
<feature type="binding site" evidence="10">
    <location>
        <begin position="307"/>
        <end position="308"/>
    </location>
    <ligand>
        <name>S-adenosyl-L-methionine</name>
        <dbReference type="ChEBI" id="CHEBI:59789"/>
    </ligand>
</feature>
<sequence length="476" mass="55415">MLYRHNPILSRYFHHISKTERRIFMMSKFGPPINRSMTQLDRDFFRKDVTLLAAYFPQPQFLARFVKECKKDILMLPSIKHIVPMEMSKAVLLRDDIDDISQISEDTRAKMDEMNVQLKPYTMSLDYNFWKADDILRAVLPEDLLDEIPTGFAQAGHVAHLNLRNEFKPYGSLIGQVILDKNSKVETVVDKLDTIDTKFRTFKMQVLAGKDDLNVEQSESGCRFQFDFSKVYWNSRLNTEHERLIDSFKPHEAVADVFAGVGPFAVPAGKKNVVVLANDLNPESFKYLKNNITLNKTDDFVKPYKLDGREFIRKSPYLLLEWANSVQSIEKKRVVKRRKIDPETKKEITSKGTEVTTVKIPKFITNYVMNLPDSALTFLDEFIGLYSDPAVRKVVENEPNFEPPTVNVHCFEKFSPHEPEPTLEELHHRIHKRIRDLLKCELPFEKCSFHLVRRVAPTKPMFCVTFQLPHEVVFRN</sequence>
<reference evidence="12 13" key="1">
    <citation type="journal article" date="2009" name="Nature">
        <title>Evolution of pathogenicity and sexual reproduction in eight Candida genomes.</title>
        <authorList>
            <person name="Butler G."/>
            <person name="Rasmussen M.D."/>
            <person name="Lin M.F."/>
            <person name="Santos M.A."/>
            <person name="Sakthikumar S."/>
            <person name="Munro C.A."/>
            <person name="Rheinbay E."/>
            <person name="Grabherr M."/>
            <person name="Forche A."/>
            <person name="Reedy J.L."/>
            <person name="Agrafioti I."/>
            <person name="Arnaud M.B."/>
            <person name="Bates S."/>
            <person name="Brown A.J."/>
            <person name="Brunke S."/>
            <person name="Costanzo M.C."/>
            <person name="Fitzpatrick D.A."/>
            <person name="de Groot P.W."/>
            <person name="Harris D."/>
            <person name="Hoyer L.L."/>
            <person name="Hube B."/>
            <person name="Klis F.M."/>
            <person name="Kodira C."/>
            <person name="Lennard N."/>
            <person name="Logue M.E."/>
            <person name="Martin R."/>
            <person name="Neiman A.M."/>
            <person name="Nikolaou E."/>
            <person name="Quail M.A."/>
            <person name="Quinn J."/>
            <person name="Santos M.C."/>
            <person name="Schmitzberger F.F."/>
            <person name="Sherlock G."/>
            <person name="Shah P."/>
            <person name="Silverstein K.A."/>
            <person name="Skrzypek M.S."/>
            <person name="Soll D."/>
            <person name="Staggs R."/>
            <person name="Stansfield I."/>
            <person name="Stumpf M.P."/>
            <person name="Sudbery P.E."/>
            <person name="Srikantha T."/>
            <person name="Zeng Q."/>
            <person name="Berman J."/>
            <person name="Berriman M."/>
            <person name="Heitman J."/>
            <person name="Gow N.A."/>
            <person name="Lorenz M.C."/>
            <person name="Birren B.W."/>
            <person name="Kellis M."/>
            <person name="Cuomo C.A."/>
        </authorList>
    </citation>
    <scope>NUCLEOTIDE SEQUENCE [LARGE SCALE GENOMIC DNA]</scope>
    <source>
        <strain evidence="13">ATCC 6260 / CBS 566 / DSM 6381 / JCM 1539 / NBRC 10279 / NRRL Y-324</strain>
    </source>
</reference>
<feature type="domain" description="SAM-dependent methyltransferase TRM5/TYW2-type" evidence="11">
    <location>
        <begin position="152"/>
        <end position="470"/>
    </location>
</feature>
<evidence type="ECO:0000256" key="8">
    <source>
        <dbReference type="ARBA" id="ARBA00023242"/>
    </source>
</evidence>
<evidence type="ECO:0000256" key="3">
    <source>
        <dbReference type="ARBA" id="ARBA00022603"/>
    </source>
</evidence>
<dbReference type="Gene3D" id="3.30.300.110">
    <property type="entry name" value="Met-10+ protein-like domains"/>
    <property type="match status" value="1"/>
</dbReference>
<dbReference type="InterPro" id="IPR029063">
    <property type="entry name" value="SAM-dependent_MTases_sf"/>
</dbReference>
<dbReference type="InterPro" id="IPR056744">
    <property type="entry name" value="TRM5/TYW2-like_N"/>
</dbReference>
<keyword evidence="13" id="KW-1185">Reference proteome</keyword>
<feature type="binding site" evidence="10">
    <location>
        <position position="241"/>
    </location>
    <ligand>
        <name>S-adenosyl-L-methionine</name>
        <dbReference type="ChEBI" id="CHEBI:59789"/>
    </ligand>
</feature>
<comment type="catalytic activity">
    <reaction evidence="9 10">
        <text>guanosine(37) in tRNA + S-adenosyl-L-methionine = N(1)-methylguanosine(37) in tRNA + S-adenosyl-L-homocysteine + H(+)</text>
        <dbReference type="Rhea" id="RHEA:36899"/>
        <dbReference type="Rhea" id="RHEA-COMP:10145"/>
        <dbReference type="Rhea" id="RHEA-COMP:10147"/>
        <dbReference type="ChEBI" id="CHEBI:15378"/>
        <dbReference type="ChEBI" id="CHEBI:57856"/>
        <dbReference type="ChEBI" id="CHEBI:59789"/>
        <dbReference type="ChEBI" id="CHEBI:73542"/>
        <dbReference type="ChEBI" id="CHEBI:74269"/>
        <dbReference type="EC" id="2.1.1.228"/>
    </reaction>
</comment>
<keyword evidence="7 10" id="KW-0496">Mitochondrion</keyword>
<evidence type="ECO:0000256" key="5">
    <source>
        <dbReference type="ARBA" id="ARBA00022691"/>
    </source>
</evidence>
<protein>
    <recommendedName>
        <fullName evidence="10">tRNA (guanine(37)-N1)-methyltransferase</fullName>
        <ecNumber evidence="10">2.1.1.228</ecNumber>
    </recommendedName>
    <alternativeName>
        <fullName evidence="10">M1G-methyltransferase</fullName>
    </alternativeName>
    <alternativeName>
        <fullName evidence="10">tRNA [GM37] methyltransferase</fullName>
    </alternativeName>
    <alternativeName>
        <fullName evidence="10">tRNA methyltransferase 5</fullName>
    </alternativeName>
</protein>
<evidence type="ECO:0000313" key="12">
    <source>
        <dbReference type="EMBL" id="EDK40446.2"/>
    </source>
</evidence>